<accession>A0ABQ5GI77</accession>
<dbReference type="Proteomes" id="UP001151760">
    <property type="component" value="Unassembled WGS sequence"/>
</dbReference>
<evidence type="ECO:0000313" key="2">
    <source>
        <dbReference type="Proteomes" id="UP001151760"/>
    </source>
</evidence>
<evidence type="ECO:0008006" key="3">
    <source>
        <dbReference type="Google" id="ProtNLM"/>
    </source>
</evidence>
<gene>
    <name evidence="1" type="ORF">Tco_1041971</name>
</gene>
<protein>
    <recommendedName>
        <fullName evidence="3">RNA-directed DNA polymerase, eukaryota, reverse transcriptase zinc-binding domain protein</fullName>
    </recommendedName>
</protein>
<evidence type="ECO:0000313" key="1">
    <source>
        <dbReference type="EMBL" id="GJT75246.1"/>
    </source>
</evidence>
<dbReference type="PANTHER" id="PTHR36617">
    <property type="entry name" value="PROTEIN, PUTATIVE-RELATED"/>
    <property type="match status" value="1"/>
</dbReference>
<dbReference type="EMBL" id="BQNB010018515">
    <property type="protein sequence ID" value="GJT75246.1"/>
    <property type="molecule type" value="Genomic_DNA"/>
</dbReference>
<reference evidence="1" key="1">
    <citation type="journal article" date="2022" name="Int. J. Mol. Sci.">
        <title>Draft Genome of Tanacetum Coccineum: Genomic Comparison of Closely Related Tanacetum-Family Plants.</title>
        <authorList>
            <person name="Yamashiro T."/>
            <person name="Shiraishi A."/>
            <person name="Nakayama K."/>
            <person name="Satake H."/>
        </authorList>
    </citation>
    <scope>NUCLEOTIDE SEQUENCE</scope>
</reference>
<reference evidence="1" key="2">
    <citation type="submission" date="2022-01" db="EMBL/GenBank/DDBJ databases">
        <authorList>
            <person name="Yamashiro T."/>
            <person name="Shiraishi A."/>
            <person name="Satake H."/>
            <person name="Nakayama K."/>
        </authorList>
    </citation>
    <scope>NUCLEOTIDE SEQUENCE</scope>
</reference>
<name>A0ABQ5GI77_9ASTR</name>
<proteinExistence type="predicted"/>
<keyword evidence="2" id="KW-1185">Reference proteome</keyword>
<comment type="caution">
    <text evidence="1">The sequence shown here is derived from an EMBL/GenBank/DDBJ whole genome shotgun (WGS) entry which is preliminary data.</text>
</comment>
<dbReference type="PANTHER" id="PTHR36617:SF5">
    <property type="entry name" value="OS05G0421675 PROTEIN"/>
    <property type="match status" value="1"/>
</dbReference>
<organism evidence="1 2">
    <name type="scientific">Tanacetum coccineum</name>
    <dbReference type="NCBI Taxonomy" id="301880"/>
    <lineage>
        <taxon>Eukaryota</taxon>
        <taxon>Viridiplantae</taxon>
        <taxon>Streptophyta</taxon>
        <taxon>Embryophyta</taxon>
        <taxon>Tracheophyta</taxon>
        <taxon>Spermatophyta</taxon>
        <taxon>Magnoliopsida</taxon>
        <taxon>eudicotyledons</taxon>
        <taxon>Gunneridae</taxon>
        <taxon>Pentapetalae</taxon>
        <taxon>asterids</taxon>
        <taxon>campanulids</taxon>
        <taxon>Asterales</taxon>
        <taxon>Asteraceae</taxon>
        <taxon>Asteroideae</taxon>
        <taxon>Anthemideae</taxon>
        <taxon>Anthemidinae</taxon>
        <taxon>Tanacetum</taxon>
    </lineage>
</organism>
<sequence>MEITEKFVNSFVNKKVGNGSDTLFWEETWHGDVAFKFLFPRAYALESCKNIDVASKLSQNSLAFTFRREPRGGVEQDQFDSLKAMVKGTSLVNIRDRWIWSLQSSGDFTVKRRKDGMRIMISRVLLI</sequence>